<dbReference type="SUPFAM" id="SSF49452">
    <property type="entry name" value="Starch-binding domain-like"/>
    <property type="match status" value="2"/>
</dbReference>
<comment type="caution">
    <text evidence="13">The sequence shown here is derived from an EMBL/GenBank/DDBJ whole genome shotgun (WGS) entry which is preliminary data.</text>
</comment>
<sequence length="1187" mass="135486">MTNKLRKFMKTFIISLVLLLGLGPYSNTYTQASESQTSTTVKIYYDREDPSGWDVWLWADGVDGAAHAFDKKDDKGSYAEITIDKALKEVNYIVRKSDWSKREPSDDKDGKRVLPITDSYGEAFVKHQVEDKKEEKPKEEKDDKKQAERTISVTVHFDKKDGGWSLWLWPKDGEGKDYPFTGEDENGKYAEIDIKTDKNSLGFLVKDKDWNKDIGDDRYIDISQGTEIWLKSKDPTIYYDNPYGDAKSYDKLEAKLSYRRYDMSTDDVWAIKYWNNKDEANPKIQKLAKDGKYYTGNITSQGSEINKLLFTLVKLDNEGKVVYQDGDVREIKRFDDAGKAEVFVMQDAQRVFYDKTLVDEDVRVEKASVDSYREINVSLNKAVNIKEMLDHGYDFVTNSDLSKDDIEAISSKDSNNISKKINIKFKKDLELDKDYEFIFYLDTAKNTKLNAKAVLANIVADKKFDEAYAYDGDLGAIYSKNQTTFKLWAPTASGVDLVIFGADGEAKIKMEKEDRGVYSYTLAGDQDKTVYMYDIHFKDGSVNRVVDPYAKSTTINGEKGVVVNPQVSMVERPANKYVKNPIIYELHVRDLSNQEDSGIKHRGQFLGLTETGTKTPNGFKTGLDYIADLGVSHIQLLPIYDYSKNSVNEKNPMDKYNWGYDPVNYDTPEGAYSTDPNNPYARIEELQKAVDAVHQKNMGVIMDVVYNHVFSLGEHSFNKIVPGYYFRFDENGNPHNGTGVGNETASERKMMSKFIVDSVKYWAKTYKLDGFRFDLMGILDYHTMNTLIKELKEINPDIVILGEGWNMGNLPEGLRATQVNSDKMPHVGTFNDDLRDGVKGSAFNGNATGFVNGEKGVEEKLFSSIKTVRQINGKNYDNPQQLIQYTEAHDNKTVFDKIKELHPNEDDATTLKRQRLATVIPLLSQGRPFIHAGQEFARTKGGNENSYNAPAEVNELDWKRAEEYKDNIEYIKEVIAIRKNEPLFHSTSFDQVDARVKKIIASDGLIAYSLSQGGKDLYIGHNREDSAKEFNLPNGKYKILIKADKANHKGLETIEVKDGKIAVDPMSTLMLEKLEETKDPEETKKPEDNKKPGKNDDYFFNFAYLNNKLNKKDKPCKMNAKVRKQYYELKKAYHRNLVISKSAKYLLENAPKTVRPVKSKLEKQLALAENLRDQALKYLTELENCYE</sequence>
<dbReference type="Pfam" id="PF00128">
    <property type="entry name" value="Alpha-amylase"/>
    <property type="match status" value="1"/>
</dbReference>
<dbReference type="NCBIfam" id="TIGR02104">
    <property type="entry name" value="pulA_typeI"/>
    <property type="match status" value="1"/>
</dbReference>
<dbReference type="Pfam" id="PF03714">
    <property type="entry name" value="PUD"/>
    <property type="match status" value="2"/>
</dbReference>
<dbReference type="InterPro" id="IPR013783">
    <property type="entry name" value="Ig-like_fold"/>
</dbReference>
<evidence type="ECO:0000256" key="10">
    <source>
        <dbReference type="SAM" id="MobiDB-lite"/>
    </source>
</evidence>
<dbReference type="SMART" id="SM00642">
    <property type="entry name" value="Aamy"/>
    <property type="match status" value="1"/>
</dbReference>
<dbReference type="InterPro" id="IPR013780">
    <property type="entry name" value="Glyco_hydro_b"/>
</dbReference>
<dbReference type="Proteomes" id="UP001637994">
    <property type="component" value="Unassembled WGS sequence"/>
</dbReference>
<evidence type="ECO:0000256" key="1">
    <source>
        <dbReference type="ARBA" id="ARBA00008061"/>
    </source>
</evidence>
<dbReference type="InterPro" id="IPR017853">
    <property type="entry name" value="GH"/>
</dbReference>
<gene>
    <name evidence="13" type="primary">pulA</name>
    <name evidence="13" type="ORF">ACCQ42_08060</name>
</gene>
<feature type="signal peptide" evidence="11">
    <location>
        <begin position="1"/>
        <end position="28"/>
    </location>
</feature>
<evidence type="ECO:0000256" key="7">
    <source>
        <dbReference type="ARBA" id="ARBA00024062"/>
    </source>
</evidence>
<dbReference type="PANTHER" id="PTHR43002">
    <property type="entry name" value="GLYCOGEN DEBRANCHING ENZYME"/>
    <property type="match status" value="1"/>
</dbReference>
<organism evidence="13 14">
    <name type="scientific">Anaerococcus kampingae</name>
    <dbReference type="NCBI Taxonomy" id="3115614"/>
    <lineage>
        <taxon>Bacteria</taxon>
        <taxon>Bacillati</taxon>
        <taxon>Bacillota</taxon>
        <taxon>Tissierellia</taxon>
        <taxon>Tissierellales</taxon>
        <taxon>Peptoniphilaceae</taxon>
        <taxon>Anaerococcus</taxon>
    </lineage>
</organism>
<keyword evidence="14" id="KW-1185">Reference proteome</keyword>
<dbReference type="InterPro" id="IPR013784">
    <property type="entry name" value="Carb-bd-like_fold"/>
</dbReference>
<dbReference type="SUPFAM" id="SSF81296">
    <property type="entry name" value="E set domains"/>
    <property type="match status" value="1"/>
</dbReference>
<evidence type="ECO:0000256" key="2">
    <source>
        <dbReference type="ARBA" id="ARBA00022729"/>
    </source>
</evidence>
<dbReference type="CDD" id="cd11341">
    <property type="entry name" value="AmyAc_Pullulanase_LD-like"/>
    <property type="match status" value="1"/>
</dbReference>
<comment type="catalytic activity">
    <reaction evidence="6">
        <text>Hydrolysis of (1-&gt;6)-alpha-D-glucosidic linkages in pullulan, amylopectin and glycogen, and in the alpha- and beta-limit dextrins of amylopectin and glycogen.</text>
        <dbReference type="EC" id="3.2.1.41"/>
    </reaction>
</comment>
<dbReference type="InterPro" id="IPR004193">
    <property type="entry name" value="Glyco_hydro_13_N"/>
</dbReference>
<keyword evidence="5 13" id="KW-0326">Glycosidase</keyword>
<feature type="region of interest" description="Disordered" evidence="10">
    <location>
        <begin position="1074"/>
        <end position="1094"/>
    </location>
</feature>
<dbReference type="InterPro" id="IPR014756">
    <property type="entry name" value="Ig_E-set"/>
</dbReference>
<dbReference type="Gene3D" id="2.60.40.1180">
    <property type="entry name" value="Golgi alpha-mannosidase II"/>
    <property type="match status" value="1"/>
</dbReference>
<keyword evidence="3 13" id="KW-0378">Hydrolase</keyword>
<evidence type="ECO:0000313" key="13">
    <source>
        <dbReference type="EMBL" id="MFO3667721.1"/>
    </source>
</evidence>
<dbReference type="InterPro" id="IPR006047">
    <property type="entry name" value="GH13_cat_dom"/>
</dbReference>
<proteinExistence type="inferred from homology"/>
<dbReference type="CDD" id="cd02860">
    <property type="entry name" value="E_set_Pullulanase"/>
    <property type="match status" value="1"/>
</dbReference>
<dbReference type="Gene3D" id="2.60.40.1110">
    <property type="match status" value="2"/>
</dbReference>
<feature type="domain" description="Glycosyl hydrolase family 13 catalytic" evidence="12">
    <location>
        <begin position="613"/>
        <end position="978"/>
    </location>
</feature>
<keyword evidence="4" id="KW-0106">Calcium</keyword>
<dbReference type="Gene3D" id="2.60.40.10">
    <property type="entry name" value="Immunoglobulins"/>
    <property type="match status" value="1"/>
</dbReference>
<dbReference type="Pfam" id="PF02922">
    <property type="entry name" value="CBM_48"/>
    <property type="match status" value="1"/>
</dbReference>
<evidence type="ECO:0000256" key="4">
    <source>
        <dbReference type="ARBA" id="ARBA00022837"/>
    </source>
</evidence>
<evidence type="ECO:0000256" key="6">
    <source>
        <dbReference type="ARBA" id="ARBA00023965"/>
    </source>
</evidence>
<dbReference type="EC" id="3.2.1.41" evidence="7"/>
<keyword evidence="2 11" id="KW-0732">Signal</keyword>
<protein>
    <recommendedName>
        <fullName evidence="7">pullulanase</fullName>
        <ecNumber evidence="7">3.2.1.41</ecNumber>
    </recommendedName>
    <alternativeName>
        <fullName evidence="8">Alpha-dextrin endo-1,6-alpha-glucosidase</fullName>
    </alternativeName>
    <alternativeName>
        <fullName evidence="9">Pullulan 6-glucanohydrolase</fullName>
    </alternativeName>
</protein>
<reference evidence="13 14" key="1">
    <citation type="journal article" date="2025" name="Anaerobe">
        <title>Description of Anaerococcus kampingiae sp. nov., Anaerococcus groningensis sp. nov., Anaerococcus martiniensis sp. nov., and Anaerococcus cruorum sp. nov., isolated from human clinical specimens.</title>
        <authorList>
            <person name="Boiten K.E."/>
            <person name="Meijer J."/>
            <person name="van Wezel E.M."/>
            <person name="Veloo A.C.M."/>
        </authorList>
    </citation>
    <scope>NUCLEOTIDE SEQUENCE [LARGE SCALE GENOMIC DNA]</scope>
    <source>
        <strain evidence="13 14">ENR0874</strain>
    </source>
</reference>
<dbReference type="EMBL" id="JBGMEF010000031">
    <property type="protein sequence ID" value="MFO3667721.1"/>
    <property type="molecule type" value="Genomic_DNA"/>
</dbReference>
<dbReference type="SUPFAM" id="SSF51445">
    <property type="entry name" value="(Trans)glycosidases"/>
    <property type="match status" value="1"/>
</dbReference>
<evidence type="ECO:0000259" key="12">
    <source>
        <dbReference type="SMART" id="SM00642"/>
    </source>
</evidence>
<dbReference type="InterPro" id="IPR011840">
    <property type="entry name" value="PulA_typeI"/>
</dbReference>
<evidence type="ECO:0000256" key="3">
    <source>
        <dbReference type="ARBA" id="ARBA00022801"/>
    </source>
</evidence>
<accession>A0ABW9MEH0</accession>
<comment type="similarity">
    <text evidence="1">Belongs to the glycosyl hydrolase 13 family.</text>
</comment>
<dbReference type="CDD" id="cd10315">
    <property type="entry name" value="CBM41_pullulanase"/>
    <property type="match status" value="2"/>
</dbReference>
<feature type="chain" id="PRO_5046167437" description="pullulanase" evidence="11">
    <location>
        <begin position="29"/>
        <end position="1187"/>
    </location>
</feature>
<dbReference type="Gene3D" id="3.20.20.80">
    <property type="entry name" value="Glycosidases"/>
    <property type="match status" value="1"/>
</dbReference>
<evidence type="ECO:0000313" key="14">
    <source>
        <dbReference type="Proteomes" id="UP001637994"/>
    </source>
</evidence>
<evidence type="ECO:0000256" key="5">
    <source>
        <dbReference type="ARBA" id="ARBA00023295"/>
    </source>
</evidence>
<name>A0ABW9MEH0_9FIRM</name>
<dbReference type="RefSeq" id="WP_410035874.1">
    <property type="nucleotide sequence ID" value="NZ_JBGMEF010000031.1"/>
</dbReference>
<evidence type="ECO:0000256" key="11">
    <source>
        <dbReference type="SAM" id="SignalP"/>
    </source>
</evidence>
<evidence type="ECO:0000256" key="9">
    <source>
        <dbReference type="ARBA" id="ARBA00031076"/>
    </source>
</evidence>
<dbReference type="GO" id="GO:0051060">
    <property type="term" value="F:pullulanase activity"/>
    <property type="evidence" value="ECO:0007669"/>
    <property type="project" value="UniProtKB-EC"/>
</dbReference>
<dbReference type="InterPro" id="IPR005323">
    <property type="entry name" value="CBM41_pullulanase"/>
</dbReference>
<evidence type="ECO:0000256" key="8">
    <source>
        <dbReference type="ARBA" id="ARBA00029618"/>
    </source>
</evidence>